<comment type="caution">
    <text evidence="1">The sequence shown here is derived from an EMBL/GenBank/DDBJ whole genome shotgun (WGS) entry which is preliminary data.</text>
</comment>
<reference evidence="1" key="1">
    <citation type="submission" date="2023-02" db="EMBL/GenBank/DDBJ databases">
        <title>Genome of toxic invasive species Heracleum sosnowskyi carries increased number of genes despite the absence of recent whole-genome duplications.</title>
        <authorList>
            <person name="Schelkunov M."/>
            <person name="Shtratnikova V."/>
            <person name="Makarenko M."/>
            <person name="Klepikova A."/>
            <person name="Omelchenko D."/>
            <person name="Novikova G."/>
            <person name="Obukhova E."/>
            <person name="Bogdanov V."/>
            <person name="Penin A."/>
            <person name="Logacheva M."/>
        </authorList>
    </citation>
    <scope>NUCLEOTIDE SEQUENCE</scope>
    <source>
        <strain evidence="1">Hsosn_3</strain>
        <tissue evidence="1">Leaf</tissue>
    </source>
</reference>
<sequence length="161" mass="18726">MQEFKSLCVDENDVPFEYDGSNISMYMYFFKEKPNLYFGFRQLWGVVSAKVLDGTEVLKAIESVKRVRRSWNWISSFEGEIKVNCGKLNDRCIKSHNLKNYTPKYHNIIKGSKIPHQYVYRSGQGRDDACQYSFRLSSFHGSAASSLLNEMPYSLMAYLLK</sequence>
<keyword evidence="2" id="KW-1185">Reference proteome</keyword>
<dbReference type="EMBL" id="JAUIZM010000011">
    <property type="protein sequence ID" value="KAK1354005.1"/>
    <property type="molecule type" value="Genomic_DNA"/>
</dbReference>
<name>A0AAD8GRT9_9APIA</name>
<accession>A0AAD8GRT9</accession>
<proteinExistence type="predicted"/>
<organism evidence="1 2">
    <name type="scientific">Heracleum sosnowskyi</name>
    <dbReference type="NCBI Taxonomy" id="360622"/>
    <lineage>
        <taxon>Eukaryota</taxon>
        <taxon>Viridiplantae</taxon>
        <taxon>Streptophyta</taxon>
        <taxon>Embryophyta</taxon>
        <taxon>Tracheophyta</taxon>
        <taxon>Spermatophyta</taxon>
        <taxon>Magnoliopsida</taxon>
        <taxon>eudicotyledons</taxon>
        <taxon>Gunneridae</taxon>
        <taxon>Pentapetalae</taxon>
        <taxon>asterids</taxon>
        <taxon>campanulids</taxon>
        <taxon>Apiales</taxon>
        <taxon>Apiaceae</taxon>
        <taxon>Apioideae</taxon>
        <taxon>apioid superclade</taxon>
        <taxon>Tordylieae</taxon>
        <taxon>Tordyliinae</taxon>
        <taxon>Heracleum</taxon>
    </lineage>
</organism>
<dbReference type="AlphaFoldDB" id="A0AAD8GRT9"/>
<reference evidence="1" key="2">
    <citation type="submission" date="2023-05" db="EMBL/GenBank/DDBJ databases">
        <authorList>
            <person name="Schelkunov M.I."/>
        </authorList>
    </citation>
    <scope>NUCLEOTIDE SEQUENCE</scope>
    <source>
        <strain evidence="1">Hsosn_3</strain>
        <tissue evidence="1">Leaf</tissue>
    </source>
</reference>
<dbReference type="Proteomes" id="UP001237642">
    <property type="component" value="Unassembled WGS sequence"/>
</dbReference>
<evidence type="ECO:0000313" key="2">
    <source>
        <dbReference type="Proteomes" id="UP001237642"/>
    </source>
</evidence>
<evidence type="ECO:0000313" key="1">
    <source>
        <dbReference type="EMBL" id="KAK1354005.1"/>
    </source>
</evidence>
<gene>
    <name evidence="1" type="ORF">POM88_047261</name>
</gene>
<protein>
    <submittedName>
        <fullName evidence="1">Uncharacterized protein</fullName>
    </submittedName>
</protein>